<organism evidence="3 4">
    <name type="scientific">Pedosphaera parvula (strain Ellin514)</name>
    <dbReference type="NCBI Taxonomy" id="320771"/>
    <lineage>
        <taxon>Bacteria</taxon>
        <taxon>Pseudomonadati</taxon>
        <taxon>Verrucomicrobiota</taxon>
        <taxon>Pedosphaerae</taxon>
        <taxon>Pedosphaerales</taxon>
        <taxon>Pedosphaeraceae</taxon>
        <taxon>Pedosphaera</taxon>
    </lineage>
</organism>
<keyword evidence="1" id="KW-0812">Transmembrane</keyword>
<dbReference type="InterPro" id="IPR011524">
    <property type="entry name" value="SARAH_dom"/>
</dbReference>
<accession>B9XDK0</accession>
<keyword evidence="1" id="KW-1133">Transmembrane helix</keyword>
<evidence type="ECO:0000313" key="3">
    <source>
        <dbReference type="EMBL" id="EEF62146.1"/>
    </source>
</evidence>
<feature type="transmembrane region" description="Helical" evidence="1">
    <location>
        <begin position="362"/>
        <end position="385"/>
    </location>
</feature>
<protein>
    <recommendedName>
        <fullName evidence="2">SARAH domain-containing protein</fullName>
    </recommendedName>
</protein>
<keyword evidence="4" id="KW-1185">Reference proteome</keyword>
<evidence type="ECO:0000256" key="1">
    <source>
        <dbReference type="SAM" id="Phobius"/>
    </source>
</evidence>
<dbReference type="EMBL" id="ABOX02000006">
    <property type="protein sequence ID" value="EEF62146.1"/>
    <property type="molecule type" value="Genomic_DNA"/>
</dbReference>
<feature type="domain" description="SARAH" evidence="2">
    <location>
        <begin position="250"/>
        <end position="297"/>
    </location>
</feature>
<reference evidence="3 4" key="1">
    <citation type="journal article" date="2011" name="J. Bacteriol.">
        <title>Genome sequence of 'Pedosphaera parvula' Ellin514, an aerobic Verrucomicrobial isolate from pasture soil.</title>
        <authorList>
            <person name="Kant R."/>
            <person name="van Passel M.W."/>
            <person name="Sangwan P."/>
            <person name="Palva A."/>
            <person name="Lucas S."/>
            <person name="Copeland A."/>
            <person name="Lapidus A."/>
            <person name="Glavina Del Rio T."/>
            <person name="Dalin E."/>
            <person name="Tice H."/>
            <person name="Bruce D."/>
            <person name="Goodwin L."/>
            <person name="Pitluck S."/>
            <person name="Chertkov O."/>
            <person name="Larimer F.W."/>
            <person name="Land M.L."/>
            <person name="Hauser L."/>
            <person name="Brettin T.S."/>
            <person name="Detter J.C."/>
            <person name="Han S."/>
            <person name="de Vos W.M."/>
            <person name="Janssen P.H."/>
            <person name="Smidt H."/>
        </authorList>
    </citation>
    <scope>NUCLEOTIDE SEQUENCE [LARGE SCALE GENOMIC DNA]</scope>
    <source>
        <strain evidence="3 4">Ellin514</strain>
    </source>
</reference>
<name>B9XDK0_PEDPL</name>
<gene>
    <name evidence="3" type="ORF">Cflav_PD6421</name>
</gene>
<keyword evidence="1" id="KW-0472">Membrane</keyword>
<dbReference type="RefSeq" id="WP_007413898.1">
    <property type="nucleotide sequence ID" value="NZ_ABOX02000006.1"/>
</dbReference>
<dbReference type="Proteomes" id="UP000003688">
    <property type="component" value="Unassembled WGS sequence"/>
</dbReference>
<comment type="caution">
    <text evidence="3">The sequence shown here is derived from an EMBL/GenBank/DDBJ whole genome shotgun (WGS) entry which is preliminary data.</text>
</comment>
<proteinExistence type="predicted"/>
<dbReference type="GO" id="GO:0007165">
    <property type="term" value="P:signal transduction"/>
    <property type="evidence" value="ECO:0007669"/>
    <property type="project" value="InterPro"/>
</dbReference>
<dbReference type="STRING" id="320771.Cflav_PD6421"/>
<evidence type="ECO:0000259" key="2">
    <source>
        <dbReference type="PROSITE" id="PS50951"/>
    </source>
</evidence>
<dbReference type="AlphaFoldDB" id="B9XDK0"/>
<sequence length="387" mass="45202">MISPAQNIKPVELKASLNQVKQYVGEVVYLYAFDVAYDMSRQPIRELLGQPVAQFVVDSSKRSPRHLFFYKPQMVRLPPLERLGPHGAVRMERVVKILPVGAISILVRVPFSVSRVEDLVDYHDLEFRNGVLQEEVRHLAEEIRRELKPYLIRPVAQLAPEEAYTVFCIKSPLLTIDGASLSAEDWLRSQRREVASLLTQEPDIEHLSKQEAEESTQRYLSYYEHDLVVVDWDAALIVDESENFDETLYVMELANLQLAELEAYDRMLDEALERSYRDLSEHRARTRADILRELRDIRIDLARFNDELSNITKFFGDWHLARVYENISARFHLGDWHRSIDGKLKTLDDLYQLLKHDQNNRWMLILESTIVLLFVIDLVILFLGLKR</sequence>
<dbReference type="PROSITE" id="PS50951">
    <property type="entry name" value="SARAH"/>
    <property type="match status" value="1"/>
</dbReference>
<evidence type="ECO:0000313" key="4">
    <source>
        <dbReference type="Proteomes" id="UP000003688"/>
    </source>
</evidence>